<dbReference type="OrthoDB" id="10658725at2759"/>
<accession>A0A9P6DMF7</accession>
<reference evidence="1" key="1">
    <citation type="journal article" date="2020" name="Nat. Commun.">
        <title>Large-scale genome sequencing of mycorrhizal fungi provides insights into the early evolution of symbiotic traits.</title>
        <authorList>
            <person name="Miyauchi S."/>
            <person name="Kiss E."/>
            <person name="Kuo A."/>
            <person name="Drula E."/>
            <person name="Kohler A."/>
            <person name="Sanchez-Garcia M."/>
            <person name="Morin E."/>
            <person name="Andreopoulos B."/>
            <person name="Barry K.W."/>
            <person name="Bonito G."/>
            <person name="Buee M."/>
            <person name="Carver A."/>
            <person name="Chen C."/>
            <person name="Cichocki N."/>
            <person name="Clum A."/>
            <person name="Culley D."/>
            <person name="Crous P.W."/>
            <person name="Fauchery L."/>
            <person name="Girlanda M."/>
            <person name="Hayes R.D."/>
            <person name="Keri Z."/>
            <person name="LaButti K."/>
            <person name="Lipzen A."/>
            <person name="Lombard V."/>
            <person name="Magnuson J."/>
            <person name="Maillard F."/>
            <person name="Murat C."/>
            <person name="Nolan M."/>
            <person name="Ohm R.A."/>
            <person name="Pangilinan J."/>
            <person name="Pereira M.F."/>
            <person name="Perotto S."/>
            <person name="Peter M."/>
            <person name="Pfister S."/>
            <person name="Riley R."/>
            <person name="Sitrit Y."/>
            <person name="Stielow J.B."/>
            <person name="Szollosi G."/>
            <person name="Zifcakova L."/>
            <person name="Stursova M."/>
            <person name="Spatafora J.W."/>
            <person name="Tedersoo L."/>
            <person name="Vaario L.M."/>
            <person name="Yamada A."/>
            <person name="Yan M."/>
            <person name="Wang P."/>
            <person name="Xu J."/>
            <person name="Bruns T."/>
            <person name="Baldrian P."/>
            <person name="Vilgalys R."/>
            <person name="Dunand C."/>
            <person name="Henrissat B."/>
            <person name="Grigoriev I.V."/>
            <person name="Hibbett D."/>
            <person name="Nagy L.G."/>
            <person name="Martin F.M."/>
        </authorList>
    </citation>
    <scope>NUCLEOTIDE SEQUENCE</scope>
    <source>
        <strain evidence="1">UP504</strain>
    </source>
</reference>
<proteinExistence type="predicted"/>
<sequence>MSRLWHARVLRQKLDGKIATLKEILDPSMTDDQLAGEGPPAQGDLGAIVAHLEAAFEHSVVPQLVNFYKQQEVDKILGQDKSLVASHQIGQASRWASGLPGAFHNRQI</sequence>
<gene>
    <name evidence="1" type="ORF">BS47DRAFT_1368947</name>
</gene>
<evidence type="ECO:0000313" key="1">
    <source>
        <dbReference type="EMBL" id="KAF9504219.1"/>
    </source>
</evidence>
<dbReference type="AlphaFoldDB" id="A0A9P6DMF7"/>
<evidence type="ECO:0000313" key="2">
    <source>
        <dbReference type="Proteomes" id="UP000886523"/>
    </source>
</evidence>
<dbReference type="Proteomes" id="UP000886523">
    <property type="component" value="Unassembled WGS sequence"/>
</dbReference>
<dbReference type="EMBL" id="MU129249">
    <property type="protein sequence ID" value="KAF9504219.1"/>
    <property type="molecule type" value="Genomic_DNA"/>
</dbReference>
<keyword evidence="2" id="KW-1185">Reference proteome</keyword>
<name>A0A9P6DMF7_9AGAM</name>
<organism evidence="1 2">
    <name type="scientific">Hydnum rufescens UP504</name>
    <dbReference type="NCBI Taxonomy" id="1448309"/>
    <lineage>
        <taxon>Eukaryota</taxon>
        <taxon>Fungi</taxon>
        <taxon>Dikarya</taxon>
        <taxon>Basidiomycota</taxon>
        <taxon>Agaricomycotina</taxon>
        <taxon>Agaricomycetes</taxon>
        <taxon>Cantharellales</taxon>
        <taxon>Hydnaceae</taxon>
        <taxon>Hydnum</taxon>
    </lineage>
</organism>
<comment type="caution">
    <text evidence="1">The sequence shown here is derived from an EMBL/GenBank/DDBJ whole genome shotgun (WGS) entry which is preliminary data.</text>
</comment>
<protein>
    <submittedName>
        <fullName evidence="1">Uncharacterized protein</fullName>
    </submittedName>
</protein>